<dbReference type="AlphaFoldDB" id="A0A1X2HFV3"/>
<evidence type="ECO:0000256" key="2">
    <source>
        <dbReference type="SAM" id="Phobius"/>
    </source>
</evidence>
<organism evidence="3 4">
    <name type="scientific">Syncephalastrum racemosum</name>
    <name type="common">Filamentous fungus</name>
    <dbReference type="NCBI Taxonomy" id="13706"/>
    <lineage>
        <taxon>Eukaryota</taxon>
        <taxon>Fungi</taxon>
        <taxon>Fungi incertae sedis</taxon>
        <taxon>Mucoromycota</taxon>
        <taxon>Mucoromycotina</taxon>
        <taxon>Mucoromycetes</taxon>
        <taxon>Mucorales</taxon>
        <taxon>Syncephalastraceae</taxon>
        <taxon>Syncephalastrum</taxon>
    </lineage>
</organism>
<name>A0A1X2HFV3_SYNRA</name>
<keyword evidence="2" id="KW-1133">Transmembrane helix</keyword>
<keyword evidence="4" id="KW-1185">Reference proteome</keyword>
<dbReference type="EMBL" id="MCGN01000004">
    <property type="protein sequence ID" value="ORY97782.1"/>
    <property type="molecule type" value="Genomic_DNA"/>
</dbReference>
<evidence type="ECO:0000256" key="1">
    <source>
        <dbReference type="SAM" id="MobiDB-lite"/>
    </source>
</evidence>
<evidence type="ECO:0000313" key="4">
    <source>
        <dbReference type="Proteomes" id="UP000242180"/>
    </source>
</evidence>
<dbReference type="OrthoDB" id="2340007at2759"/>
<dbReference type="OMA" id="ITITHCV"/>
<reference evidence="3 4" key="1">
    <citation type="submission" date="2016-07" db="EMBL/GenBank/DDBJ databases">
        <title>Pervasive Adenine N6-methylation of Active Genes in Fungi.</title>
        <authorList>
            <consortium name="DOE Joint Genome Institute"/>
            <person name="Mondo S.J."/>
            <person name="Dannebaum R.O."/>
            <person name="Kuo R.C."/>
            <person name="Labutti K."/>
            <person name="Haridas S."/>
            <person name="Kuo A."/>
            <person name="Salamov A."/>
            <person name="Ahrendt S.R."/>
            <person name="Lipzen A."/>
            <person name="Sullivan W."/>
            <person name="Andreopoulos W.B."/>
            <person name="Clum A."/>
            <person name="Lindquist E."/>
            <person name="Daum C."/>
            <person name="Ramamoorthy G.K."/>
            <person name="Gryganskyi A."/>
            <person name="Culley D."/>
            <person name="Magnuson J.K."/>
            <person name="James T.Y."/>
            <person name="O'Malley M.A."/>
            <person name="Stajich J.E."/>
            <person name="Spatafora J.W."/>
            <person name="Visel A."/>
            <person name="Grigoriev I.V."/>
        </authorList>
    </citation>
    <scope>NUCLEOTIDE SEQUENCE [LARGE SCALE GENOMIC DNA]</scope>
    <source>
        <strain evidence="3 4">NRRL 2496</strain>
    </source>
</reference>
<comment type="caution">
    <text evidence="3">The sequence shown here is derived from an EMBL/GenBank/DDBJ whole genome shotgun (WGS) entry which is preliminary data.</text>
</comment>
<sequence>MSFTQKGIQCCRTAVLVLSVSIVTCSLSIYSSYTVPVFSLFQQQSSQLDRIVLLEMVQDRRLISTLVAAQASVFCPMFLILTSHQRRSDNDHQPTPAHTPSTSTSTPATTTDTTLGSIVLELFCRLLMPLGLSVSWLFCILFDRKTMAALVTNEQSTTSLWWPLQDLCLFESGDSTSPCLVINMVHTLKYCVVGFLICEISFVLAAFFWRVYHYYYHILRHGSIRLSDDEKSFA</sequence>
<keyword evidence="2" id="KW-0812">Transmembrane</keyword>
<feature type="transmembrane region" description="Helical" evidence="2">
    <location>
        <begin position="15"/>
        <end position="41"/>
    </location>
</feature>
<keyword evidence="2" id="KW-0472">Membrane</keyword>
<feature type="transmembrane region" description="Helical" evidence="2">
    <location>
        <begin position="190"/>
        <end position="212"/>
    </location>
</feature>
<evidence type="ECO:0000313" key="3">
    <source>
        <dbReference type="EMBL" id="ORY97782.1"/>
    </source>
</evidence>
<protein>
    <submittedName>
        <fullName evidence="3">Uncharacterized protein</fullName>
    </submittedName>
</protein>
<feature type="region of interest" description="Disordered" evidence="1">
    <location>
        <begin position="87"/>
        <end position="110"/>
    </location>
</feature>
<gene>
    <name evidence="3" type="ORF">BCR43DRAFT_490348</name>
</gene>
<dbReference type="InParanoid" id="A0A1X2HFV3"/>
<feature type="transmembrane region" description="Helical" evidence="2">
    <location>
        <begin position="62"/>
        <end position="81"/>
    </location>
</feature>
<proteinExistence type="predicted"/>
<accession>A0A1X2HFV3</accession>
<dbReference type="Proteomes" id="UP000242180">
    <property type="component" value="Unassembled WGS sequence"/>
</dbReference>
<feature type="compositionally biased region" description="Low complexity" evidence="1">
    <location>
        <begin position="94"/>
        <end position="110"/>
    </location>
</feature>